<evidence type="ECO:0000259" key="8">
    <source>
        <dbReference type="PROSITE" id="PS50878"/>
    </source>
</evidence>
<organism evidence="9 10">
    <name type="scientific">Linum trigynum</name>
    <dbReference type="NCBI Taxonomy" id="586398"/>
    <lineage>
        <taxon>Eukaryota</taxon>
        <taxon>Viridiplantae</taxon>
        <taxon>Streptophyta</taxon>
        <taxon>Embryophyta</taxon>
        <taxon>Tracheophyta</taxon>
        <taxon>Spermatophyta</taxon>
        <taxon>Magnoliopsida</taxon>
        <taxon>eudicotyledons</taxon>
        <taxon>Gunneridae</taxon>
        <taxon>Pentapetalae</taxon>
        <taxon>rosids</taxon>
        <taxon>fabids</taxon>
        <taxon>Malpighiales</taxon>
        <taxon>Linaceae</taxon>
        <taxon>Linum</taxon>
    </lineage>
</organism>
<dbReference type="PROSITE" id="PS50878">
    <property type="entry name" value="RT_POL"/>
    <property type="match status" value="1"/>
</dbReference>
<gene>
    <name evidence="9" type="ORF">LTRI10_LOCUS35260</name>
</gene>
<accession>A0AAV2FAR9</accession>
<dbReference type="SUPFAM" id="SSF56672">
    <property type="entry name" value="DNA/RNA polymerases"/>
    <property type="match status" value="1"/>
</dbReference>
<evidence type="ECO:0000256" key="5">
    <source>
        <dbReference type="ARBA" id="ARBA00022759"/>
    </source>
</evidence>
<dbReference type="Proteomes" id="UP001497516">
    <property type="component" value="Chromosome 6"/>
</dbReference>
<dbReference type="InterPro" id="IPR043128">
    <property type="entry name" value="Rev_trsase/Diguanyl_cyclase"/>
</dbReference>
<dbReference type="PANTHER" id="PTHR24559">
    <property type="entry name" value="TRANSPOSON TY3-I GAG-POL POLYPROTEIN"/>
    <property type="match status" value="1"/>
</dbReference>
<protein>
    <recommendedName>
        <fullName evidence="8">Reverse transcriptase domain-containing protein</fullName>
    </recommendedName>
</protein>
<keyword evidence="1" id="KW-0645">Protease</keyword>
<dbReference type="InterPro" id="IPR053134">
    <property type="entry name" value="RNA-dir_DNA_polymerase"/>
</dbReference>
<dbReference type="InterPro" id="IPR000477">
    <property type="entry name" value="RT_dom"/>
</dbReference>
<dbReference type="Gene3D" id="3.10.10.10">
    <property type="entry name" value="HIV Type 1 Reverse Transcriptase, subunit A, domain 1"/>
    <property type="match status" value="1"/>
</dbReference>
<keyword evidence="4" id="KW-0540">Nuclease</keyword>
<evidence type="ECO:0000313" key="10">
    <source>
        <dbReference type="Proteomes" id="UP001497516"/>
    </source>
</evidence>
<dbReference type="GO" id="GO:0004519">
    <property type="term" value="F:endonuclease activity"/>
    <property type="evidence" value="ECO:0007669"/>
    <property type="project" value="UniProtKB-KW"/>
</dbReference>
<keyword evidence="5" id="KW-0255">Endonuclease</keyword>
<dbReference type="CDD" id="cd01647">
    <property type="entry name" value="RT_LTR"/>
    <property type="match status" value="1"/>
</dbReference>
<dbReference type="GO" id="GO:0003964">
    <property type="term" value="F:RNA-directed DNA polymerase activity"/>
    <property type="evidence" value="ECO:0007669"/>
    <property type="project" value="UniProtKB-KW"/>
</dbReference>
<evidence type="ECO:0000313" key="9">
    <source>
        <dbReference type="EMBL" id="CAL1394780.1"/>
    </source>
</evidence>
<dbReference type="Pfam" id="PF00078">
    <property type="entry name" value="RVT_1"/>
    <property type="match status" value="1"/>
</dbReference>
<evidence type="ECO:0000256" key="6">
    <source>
        <dbReference type="ARBA" id="ARBA00022801"/>
    </source>
</evidence>
<name>A0AAV2FAR9_9ROSI</name>
<keyword evidence="3" id="KW-0548">Nucleotidyltransferase</keyword>
<keyword evidence="2" id="KW-0808">Transferase</keyword>
<keyword evidence="6" id="KW-0378">Hydrolase</keyword>
<dbReference type="InterPro" id="IPR043502">
    <property type="entry name" value="DNA/RNA_pol_sf"/>
</dbReference>
<dbReference type="PANTHER" id="PTHR24559:SF448">
    <property type="entry name" value="RNA-DIRECTED DNA POLYMERASE"/>
    <property type="match status" value="1"/>
</dbReference>
<dbReference type="GO" id="GO:0006508">
    <property type="term" value="P:proteolysis"/>
    <property type="evidence" value="ECO:0007669"/>
    <property type="project" value="UniProtKB-KW"/>
</dbReference>
<feature type="domain" description="Reverse transcriptase" evidence="8">
    <location>
        <begin position="31"/>
        <end position="210"/>
    </location>
</feature>
<keyword evidence="7" id="KW-0695">RNA-directed DNA polymerase</keyword>
<proteinExistence type="predicted"/>
<dbReference type="GO" id="GO:0008233">
    <property type="term" value="F:peptidase activity"/>
    <property type="evidence" value="ECO:0007669"/>
    <property type="project" value="UniProtKB-KW"/>
</dbReference>
<dbReference type="AlphaFoldDB" id="A0AAV2FAR9"/>
<dbReference type="FunFam" id="3.10.10.10:FF:000007">
    <property type="entry name" value="Retrovirus-related Pol polyprotein from transposon 17.6-like Protein"/>
    <property type="match status" value="1"/>
</dbReference>
<evidence type="ECO:0000256" key="7">
    <source>
        <dbReference type="ARBA" id="ARBA00022918"/>
    </source>
</evidence>
<evidence type="ECO:0000256" key="2">
    <source>
        <dbReference type="ARBA" id="ARBA00022679"/>
    </source>
</evidence>
<evidence type="ECO:0000256" key="3">
    <source>
        <dbReference type="ARBA" id="ARBA00022695"/>
    </source>
</evidence>
<dbReference type="EMBL" id="OZ034819">
    <property type="protein sequence ID" value="CAL1394780.1"/>
    <property type="molecule type" value="Genomic_DNA"/>
</dbReference>
<sequence length="233" mass="27420">MLPHTEPINIRPYRFPHHQKVVAEQLVAEMLQYEFIQESHSPYASLVLLIGKKDGTWWFCVDYRELNSATIKDKFPIPHIEDLLDELHGAMIFSKMDLRAGYHQIRMKPEDKFKTAFRTHQGHYEFRDMPFGLTNAPTTFQALMNHVFAKYLRKFILVFFDDILVYSKTAEDQYHHLSAALSLLREHHLFEKESKCSFGQPTVEYLGHIIDKDGSLLTRVRWLPCLIGLDQRQ</sequence>
<keyword evidence="10" id="KW-1185">Reference proteome</keyword>
<evidence type="ECO:0000256" key="4">
    <source>
        <dbReference type="ARBA" id="ARBA00022722"/>
    </source>
</evidence>
<reference evidence="9 10" key="1">
    <citation type="submission" date="2024-04" db="EMBL/GenBank/DDBJ databases">
        <authorList>
            <person name="Fracassetti M."/>
        </authorList>
    </citation>
    <scope>NUCLEOTIDE SEQUENCE [LARGE SCALE GENOMIC DNA]</scope>
</reference>
<dbReference type="Gene3D" id="3.30.70.270">
    <property type="match status" value="1"/>
</dbReference>
<evidence type="ECO:0000256" key="1">
    <source>
        <dbReference type="ARBA" id="ARBA00022670"/>
    </source>
</evidence>